<dbReference type="InterPro" id="IPR002734">
    <property type="entry name" value="RibDG_C"/>
</dbReference>
<proteinExistence type="predicted"/>
<dbReference type="PANTHER" id="PTHR38011">
    <property type="entry name" value="DIHYDROFOLATE REDUCTASE FAMILY PROTEIN (AFU_ORTHOLOGUE AFUA_8G06820)"/>
    <property type="match status" value="1"/>
</dbReference>
<evidence type="ECO:0000259" key="1">
    <source>
        <dbReference type="Pfam" id="PF01872"/>
    </source>
</evidence>
<evidence type="ECO:0000313" key="3">
    <source>
        <dbReference type="Proteomes" id="UP000241595"/>
    </source>
</evidence>
<dbReference type="STRING" id="1841859.GCA_900157385_00296"/>
<dbReference type="Proteomes" id="UP000241595">
    <property type="component" value="Unassembled WGS sequence"/>
</dbReference>
<dbReference type="SUPFAM" id="SSF53597">
    <property type="entry name" value="Dihydrofolate reductase-like"/>
    <property type="match status" value="1"/>
</dbReference>
<reference evidence="2 3" key="1">
    <citation type="submission" date="2017-01" db="EMBL/GenBank/DDBJ databases">
        <authorList>
            <consortium name="Urmite Genomes"/>
        </authorList>
    </citation>
    <scope>NUCLEOTIDE SEQUENCE [LARGE SCALE GENOMIC DNA]</scope>
    <source>
        <strain evidence="2 3">AB308</strain>
    </source>
</reference>
<keyword evidence="3" id="KW-1185">Reference proteome</keyword>
<organism evidence="2 3">
    <name type="scientific">Mycobacterium terramassiliense</name>
    <dbReference type="NCBI Taxonomy" id="1841859"/>
    <lineage>
        <taxon>Bacteria</taxon>
        <taxon>Bacillati</taxon>
        <taxon>Actinomycetota</taxon>
        <taxon>Actinomycetes</taxon>
        <taxon>Mycobacteriales</taxon>
        <taxon>Mycobacteriaceae</taxon>
        <taxon>Mycobacterium</taxon>
    </lineage>
</organism>
<name>A0A2U3N5M6_9MYCO</name>
<dbReference type="Pfam" id="PF01872">
    <property type="entry name" value="RibD_C"/>
    <property type="match status" value="1"/>
</dbReference>
<dbReference type="AlphaFoldDB" id="A0A2U3N5M6"/>
<dbReference type="InterPro" id="IPR024072">
    <property type="entry name" value="DHFR-like_dom_sf"/>
</dbReference>
<dbReference type="GO" id="GO:0009231">
    <property type="term" value="P:riboflavin biosynthetic process"/>
    <property type="evidence" value="ECO:0007669"/>
    <property type="project" value="InterPro"/>
</dbReference>
<evidence type="ECO:0000313" key="2">
    <source>
        <dbReference type="EMBL" id="SPM26827.1"/>
    </source>
</evidence>
<accession>A0A2U3N5M6</accession>
<protein>
    <submittedName>
        <fullName evidence="2">Dihydrofolate reductase</fullName>
    </submittedName>
</protein>
<feature type="domain" description="Bacterial bifunctional deaminase-reductase C-terminal" evidence="1">
    <location>
        <begin position="16"/>
        <end position="201"/>
    </location>
</feature>
<dbReference type="PANTHER" id="PTHR38011:SF2">
    <property type="entry name" value="BIFUNCTIONAL DEAMINASE-REDUCTASE DOMAIN PROTEIN"/>
    <property type="match status" value="1"/>
</dbReference>
<gene>
    <name evidence="2" type="ORF">MTAB308_302</name>
</gene>
<sequence>MGSKGTDRPKGEHMRIVLSHFMSLDGIVQAPGGQGEDTDGGFAHGGWSMPYFEPETMGPAVAETMAETEALLFGRRTWQTMAAAWPDRGGDAFADRMNEIPKYVASRTLTHDELSWTGSALLPPDDAIGAIRELRARDGRAIQVMGSPSLAAQLIEHDLVDEYRLMIEPILLGGGKRLFPGDGRARALELVSTTATGTGVLICTYRRR</sequence>
<dbReference type="InterPro" id="IPR050765">
    <property type="entry name" value="Riboflavin_Biosynth_HTPR"/>
</dbReference>
<dbReference type="EMBL" id="FTRV01000008">
    <property type="protein sequence ID" value="SPM26827.1"/>
    <property type="molecule type" value="Genomic_DNA"/>
</dbReference>
<dbReference type="Gene3D" id="3.40.430.10">
    <property type="entry name" value="Dihydrofolate Reductase, subunit A"/>
    <property type="match status" value="1"/>
</dbReference>
<dbReference type="GO" id="GO:0008703">
    <property type="term" value="F:5-amino-6-(5-phosphoribosylamino)uracil reductase activity"/>
    <property type="evidence" value="ECO:0007669"/>
    <property type="project" value="InterPro"/>
</dbReference>